<dbReference type="Proteomes" id="UP000642920">
    <property type="component" value="Unassembled WGS sequence"/>
</dbReference>
<comment type="caution">
    <text evidence="1">The sequence shown here is derived from an EMBL/GenBank/DDBJ whole genome shotgun (WGS) entry which is preliminary data.</text>
</comment>
<sequence>MNEARIQQLLKFLEETPDDPFLIYALATEYKEDNKQKSKHYFDMLLAEHPDYVGTYYHAAALYAEEFDINKAEAIYTKGIEVAKAQGDHHALRELQNAYTNFQFENE</sequence>
<name>A0A937DER9_9BACT</name>
<accession>A0A937DER9</accession>
<organism evidence="1 2">
    <name type="scientific">Marivirga atlantica</name>
    <dbReference type="NCBI Taxonomy" id="1548457"/>
    <lineage>
        <taxon>Bacteria</taxon>
        <taxon>Pseudomonadati</taxon>
        <taxon>Bacteroidota</taxon>
        <taxon>Cytophagia</taxon>
        <taxon>Cytophagales</taxon>
        <taxon>Marivirgaceae</taxon>
        <taxon>Marivirga</taxon>
    </lineage>
</organism>
<evidence type="ECO:0000313" key="2">
    <source>
        <dbReference type="Proteomes" id="UP000642920"/>
    </source>
</evidence>
<protein>
    <submittedName>
        <fullName evidence="1">Tetratricopeptide repeat protein</fullName>
    </submittedName>
</protein>
<dbReference type="AlphaFoldDB" id="A0A937DER9"/>
<dbReference type="InterPro" id="IPR011990">
    <property type="entry name" value="TPR-like_helical_dom_sf"/>
</dbReference>
<proteinExistence type="predicted"/>
<dbReference type="SUPFAM" id="SSF48452">
    <property type="entry name" value="TPR-like"/>
    <property type="match status" value="1"/>
</dbReference>
<dbReference type="RefSeq" id="WP_201920191.1">
    <property type="nucleotide sequence ID" value="NZ_JAERQG010000002.1"/>
</dbReference>
<dbReference type="Gene3D" id="1.25.40.10">
    <property type="entry name" value="Tetratricopeptide repeat domain"/>
    <property type="match status" value="1"/>
</dbReference>
<dbReference type="EMBL" id="JAERQG010000002">
    <property type="protein sequence ID" value="MBL0765482.1"/>
    <property type="molecule type" value="Genomic_DNA"/>
</dbReference>
<evidence type="ECO:0000313" key="1">
    <source>
        <dbReference type="EMBL" id="MBL0765482.1"/>
    </source>
</evidence>
<reference evidence="1" key="1">
    <citation type="submission" date="2021-01" db="EMBL/GenBank/DDBJ databases">
        <title>Marivirga sp. nov., isolated from intertidal surface sediments.</title>
        <authorList>
            <person name="Zhang M."/>
        </authorList>
    </citation>
    <scope>NUCLEOTIDE SEQUENCE</scope>
    <source>
        <strain evidence="1">SM1354</strain>
    </source>
</reference>
<gene>
    <name evidence="1" type="ORF">JKP34_09485</name>
</gene>
<keyword evidence="2" id="KW-1185">Reference proteome</keyword>